<reference evidence="4" key="1">
    <citation type="submission" date="2022-10" db="EMBL/GenBank/DDBJ databases">
        <title>Comparative genomic analysis of Cohnella hashimotonis sp. nov., isolated from the International Space Station.</title>
        <authorList>
            <person name="Simpson A."/>
            <person name="Venkateswaran K."/>
        </authorList>
    </citation>
    <scope>NUCLEOTIDE SEQUENCE</scope>
    <source>
        <strain evidence="4">DSM 28161</strain>
    </source>
</reference>
<evidence type="ECO:0000313" key="4">
    <source>
        <dbReference type="EMBL" id="MDG0810552.1"/>
    </source>
</evidence>
<evidence type="ECO:0000313" key="5">
    <source>
        <dbReference type="Proteomes" id="UP001153404"/>
    </source>
</evidence>
<dbReference type="Gene3D" id="2.60.40.680">
    <property type="match status" value="1"/>
</dbReference>
<keyword evidence="2" id="KW-0732">Signal</keyword>
<dbReference type="Pfam" id="PF00395">
    <property type="entry name" value="SLH"/>
    <property type="match status" value="2"/>
</dbReference>
<accession>A0A9X4QUJ9</accession>
<comment type="caution">
    <text evidence="4">The sequence shown here is derived from an EMBL/GenBank/DDBJ whole genome shotgun (WGS) entry which is preliminary data.</text>
</comment>
<feature type="domain" description="SLH" evidence="3">
    <location>
        <begin position="371"/>
        <end position="434"/>
    </location>
</feature>
<dbReference type="Proteomes" id="UP001153404">
    <property type="component" value="Unassembled WGS sequence"/>
</dbReference>
<dbReference type="SUPFAM" id="SSF49384">
    <property type="entry name" value="Carbohydrate-binding domain"/>
    <property type="match status" value="1"/>
</dbReference>
<organism evidence="4 5">
    <name type="scientific">Cohnella rhizosphaerae</name>
    <dbReference type="NCBI Taxonomy" id="1457232"/>
    <lineage>
        <taxon>Bacteria</taxon>
        <taxon>Bacillati</taxon>
        <taxon>Bacillota</taxon>
        <taxon>Bacilli</taxon>
        <taxon>Bacillales</taxon>
        <taxon>Paenibacillaceae</taxon>
        <taxon>Cohnella</taxon>
    </lineage>
</organism>
<dbReference type="CDD" id="cd08547">
    <property type="entry name" value="Type_II_cohesin"/>
    <property type="match status" value="1"/>
</dbReference>
<dbReference type="EMBL" id="JAPDIA010000003">
    <property type="protein sequence ID" value="MDG0810552.1"/>
    <property type="molecule type" value="Genomic_DNA"/>
</dbReference>
<feature type="region of interest" description="Disordered" evidence="1">
    <location>
        <begin position="490"/>
        <end position="550"/>
    </location>
</feature>
<dbReference type="AlphaFoldDB" id="A0A9X4QUJ9"/>
<dbReference type="InterPro" id="IPR001119">
    <property type="entry name" value="SLH_dom"/>
</dbReference>
<keyword evidence="5" id="KW-1185">Reference proteome</keyword>
<feature type="compositionally biased region" description="Basic and acidic residues" evidence="1">
    <location>
        <begin position="540"/>
        <end position="550"/>
    </location>
</feature>
<evidence type="ECO:0000259" key="3">
    <source>
        <dbReference type="PROSITE" id="PS51272"/>
    </source>
</evidence>
<dbReference type="InterPro" id="IPR051465">
    <property type="entry name" value="Cell_Envelope_Struct_Comp"/>
</dbReference>
<dbReference type="InterPro" id="IPR008965">
    <property type="entry name" value="CBM2/CBM3_carb-bd_dom_sf"/>
</dbReference>
<dbReference type="GO" id="GO:0030246">
    <property type="term" value="F:carbohydrate binding"/>
    <property type="evidence" value="ECO:0007669"/>
    <property type="project" value="InterPro"/>
</dbReference>
<protein>
    <submittedName>
        <fullName evidence="4">S-layer homology domain-containing protein</fullName>
    </submittedName>
</protein>
<feature type="signal peptide" evidence="2">
    <location>
        <begin position="1"/>
        <end position="29"/>
    </location>
</feature>
<sequence>MGSLSAKRLISFSALLALLFSALPFRAWADAVPSIALVVSDSAPKEGQSVDVTVRGDQLSDIFAYEFSVYYNPDELTYVEGSAKAGTPGFMVPVSASESGGHHLVFAFTKTGSTATLSGAADLATFSFAAKRTSNAAVTVKDVKLVRSDLSQTGLGLEANQVVYVNGGVSTPFPSGNPANTGTANEDKTLEVKAEQLGAAGSAPVAIAVPAGVTKLVMPADAGKLLAGKPVEVAASGLKLSIPGEVLGQLANSLAGAQLNGSRIVLEINAADQADKQLQAIASTSGAVIRQGAQLYDLELYLQTESGQKQRLTAFEKPITLRFDAETAMDPAITGIYYIADNAITYIGGKSEAGTVSADVSHFSRYGLLQVDMAFSDVPSGRWSYQTIRSLAAKQIVTGAGNGTFLPQRAVTRAEFTALLSRALKLEAPASSAVAFTDVPAGAWYAADVAKAVAAGLVQGQAASIFAPNAVLTREEAAVMLIRAYELNHGTTPDAEGGSVQGPGQDQRLGRSVRRQSPSSQAHARPLLGYVRAARHSHARRDGPDDREPD</sequence>
<evidence type="ECO:0000256" key="1">
    <source>
        <dbReference type="SAM" id="MobiDB-lite"/>
    </source>
</evidence>
<evidence type="ECO:0000256" key="2">
    <source>
        <dbReference type="SAM" id="SignalP"/>
    </source>
</evidence>
<name>A0A9X4QUJ9_9BACL</name>
<feature type="domain" description="SLH" evidence="3">
    <location>
        <begin position="435"/>
        <end position="495"/>
    </location>
</feature>
<proteinExistence type="predicted"/>
<dbReference type="PANTHER" id="PTHR43308">
    <property type="entry name" value="OUTER MEMBRANE PROTEIN ALPHA-RELATED"/>
    <property type="match status" value="1"/>
</dbReference>
<dbReference type="InterPro" id="IPR002102">
    <property type="entry name" value="Cohesin_dom"/>
</dbReference>
<dbReference type="PANTHER" id="PTHR43308:SF5">
    <property type="entry name" value="S-LAYER PROTEIN _ PEPTIDOGLYCAN ENDO-BETA-N-ACETYLGLUCOSAMINIDASE"/>
    <property type="match status" value="1"/>
</dbReference>
<gene>
    <name evidence="4" type="ORF">OMP40_15175</name>
</gene>
<feature type="chain" id="PRO_5040803522" evidence="2">
    <location>
        <begin position="30"/>
        <end position="550"/>
    </location>
</feature>
<dbReference type="GO" id="GO:0000272">
    <property type="term" value="P:polysaccharide catabolic process"/>
    <property type="evidence" value="ECO:0007669"/>
    <property type="project" value="InterPro"/>
</dbReference>
<dbReference type="PROSITE" id="PS51272">
    <property type="entry name" value="SLH"/>
    <property type="match status" value="2"/>
</dbReference>
<dbReference type="Pfam" id="PF00963">
    <property type="entry name" value="Cohesin"/>
    <property type="match status" value="1"/>
</dbReference>